<evidence type="ECO:0000256" key="2">
    <source>
        <dbReference type="SAM" id="Coils"/>
    </source>
</evidence>
<dbReference type="SUPFAM" id="SSF81301">
    <property type="entry name" value="Nucleotidyltransferase"/>
    <property type="match status" value="1"/>
</dbReference>
<evidence type="ECO:0000313" key="4">
    <source>
        <dbReference type="EMBL" id="KEO83195.1"/>
    </source>
</evidence>
<comment type="caution">
    <text evidence="4">The sequence shown here is derived from an EMBL/GenBank/DDBJ whole genome shotgun (WGS) entry which is preliminary data.</text>
</comment>
<dbReference type="AlphaFoldDB" id="A0A074LRU8"/>
<protein>
    <recommendedName>
        <fullName evidence="3">RelA/SpoT domain-containing protein</fullName>
    </recommendedName>
</protein>
<reference evidence="4 5" key="1">
    <citation type="journal article" date="2013" name="Int. J. Syst. Evol. Microbiol.">
        <title>Tumebacillus flagellatus sp. nov., an alpha-amylase/pullulanase-producing bacterium isolated from cassava wastewater.</title>
        <authorList>
            <person name="Wang Q."/>
            <person name="Xie N."/>
            <person name="Qin Y."/>
            <person name="Shen N."/>
            <person name="Zhu J."/>
            <person name="Mi H."/>
            <person name="Huang R."/>
        </authorList>
    </citation>
    <scope>NUCLEOTIDE SEQUENCE [LARGE SCALE GENOMIC DNA]</scope>
    <source>
        <strain evidence="4 5">GST4</strain>
    </source>
</reference>
<accession>A0A074LRU8</accession>
<gene>
    <name evidence="4" type="ORF">EL26_10905</name>
</gene>
<keyword evidence="5" id="KW-1185">Reference proteome</keyword>
<dbReference type="RefSeq" id="WP_052036231.1">
    <property type="nucleotide sequence ID" value="NZ_JMIR01000013.1"/>
</dbReference>
<dbReference type="InterPro" id="IPR007685">
    <property type="entry name" value="RelA_SpoT"/>
</dbReference>
<organism evidence="4 5">
    <name type="scientific">Tumebacillus flagellatus</name>
    <dbReference type="NCBI Taxonomy" id="1157490"/>
    <lineage>
        <taxon>Bacteria</taxon>
        <taxon>Bacillati</taxon>
        <taxon>Bacillota</taxon>
        <taxon>Bacilli</taxon>
        <taxon>Bacillales</taxon>
        <taxon>Alicyclobacillaceae</taxon>
        <taxon>Tumebacillus</taxon>
    </lineage>
</organism>
<dbReference type="InterPro" id="IPR043519">
    <property type="entry name" value="NT_sf"/>
</dbReference>
<feature type="domain" description="RelA/SpoT" evidence="3">
    <location>
        <begin position="47"/>
        <end position="174"/>
    </location>
</feature>
<evidence type="ECO:0000256" key="1">
    <source>
        <dbReference type="ARBA" id="ARBA00004976"/>
    </source>
</evidence>
<dbReference type="eggNOG" id="COG2357">
    <property type="taxonomic scope" value="Bacteria"/>
</dbReference>
<dbReference type="PANTHER" id="PTHR41773">
    <property type="entry name" value="GTP PYROPHOSPHATASE-RELATED"/>
    <property type="match status" value="1"/>
</dbReference>
<dbReference type="Proteomes" id="UP000027931">
    <property type="component" value="Unassembled WGS sequence"/>
</dbReference>
<dbReference type="Gene3D" id="3.30.460.10">
    <property type="entry name" value="Beta Polymerase, domain 2"/>
    <property type="match status" value="1"/>
</dbReference>
<dbReference type="STRING" id="1157490.EL26_10905"/>
<dbReference type="SMART" id="SM00954">
    <property type="entry name" value="RelA_SpoT"/>
    <property type="match status" value="1"/>
</dbReference>
<comment type="pathway">
    <text evidence="1">Purine metabolism; ppGpp biosynthesis; ppGpp from GTP: step 1/2.</text>
</comment>
<dbReference type="Gene3D" id="1.10.287.860">
    <property type="entry name" value="Nucleotidyltransferase"/>
    <property type="match status" value="1"/>
</dbReference>
<dbReference type="PANTHER" id="PTHR41773:SF1">
    <property type="entry name" value="RELA_SPOT DOMAIN-CONTAINING PROTEIN"/>
    <property type="match status" value="1"/>
</dbReference>
<dbReference type="CDD" id="cd05399">
    <property type="entry name" value="NT_Rel-Spo_like"/>
    <property type="match status" value="1"/>
</dbReference>
<name>A0A074LRU8_9BACL</name>
<evidence type="ECO:0000313" key="5">
    <source>
        <dbReference type="Proteomes" id="UP000027931"/>
    </source>
</evidence>
<dbReference type="EMBL" id="JMIR01000013">
    <property type="protein sequence ID" value="KEO83195.1"/>
    <property type="molecule type" value="Genomic_DNA"/>
</dbReference>
<dbReference type="GO" id="GO:0015970">
    <property type="term" value="P:guanosine tetraphosphate biosynthetic process"/>
    <property type="evidence" value="ECO:0007669"/>
    <property type="project" value="UniProtKB-UniPathway"/>
</dbReference>
<dbReference type="UniPathway" id="UPA00908">
    <property type="reaction ID" value="UER00884"/>
</dbReference>
<evidence type="ECO:0000259" key="3">
    <source>
        <dbReference type="SMART" id="SM00954"/>
    </source>
</evidence>
<sequence length="362" mass="41461">MDKDNASPILEEYDREIGLYADLKSKLEVLIQELLKQHNIHVHSITARCKDRRSLQGKIARTDGKYASLNQITDIVGLRIISYYNDEVDAIAKLVEQEFELDAQNSVDKRELLDPDRFGYLSLHYVVKLPEKRLALPEYARFAGCKAEIQIRSILQHTWAEIEHDLGYKTKQAIPKEIRRSFSRLAGLLEIADLEFTKIRNSLQEYENEVQEQIQDQPTTVLIDQASLKSYINASPLVQELDEQIISYSGALLHHNEHFIGAMVEKLHFCGLNTISDIDEQLSQHKYLIVEIAKGVYKAQPRPVDMMSVGIALLYLCNVLVASTESPELVRRYVRGHTAMDPALEERLARDILLFYKQAVSL</sequence>
<feature type="coiled-coil region" evidence="2">
    <location>
        <begin position="189"/>
        <end position="216"/>
    </location>
</feature>
<dbReference type="OrthoDB" id="9789634at2"/>
<proteinExistence type="predicted"/>
<keyword evidence="2" id="KW-0175">Coiled coil</keyword>
<dbReference type="Pfam" id="PF04607">
    <property type="entry name" value="RelA_SpoT"/>
    <property type="match status" value="1"/>
</dbReference>